<reference evidence="3" key="1">
    <citation type="submission" date="2020-04" db="EMBL/GenBank/DDBJ databases">
        <title>Deep metagenomics examines the oral microbiome during advanced dental caries in children, revealing novel taxa and co-occurrences with host molecules.</title>
        <authorList>
            <person name="Baker J.L."/>
            <person name="Morton J.T."/>
            <person name="Dinis M."/>
            <person name="Alvarez R."/>
            <person name="Tran N.C."/>
            <person name="Knight R."/>
            <person name="Edlund A."/>
        </authorList>
    </citation>
    <scope>NUCLEOTIDE SEQUENCE</scope>
    <source>
        <strain evidence="3">JCVI_32_bin.14</strain>
    </source>
</reference>
<proteinExistence type="inferred from homology"/>
<dbReference type="GO" id="GO:0016151">
    <property type="term" value="F:nickel cation binding"/>
    <property type="evidence" value="ECO:0007669"/>
    <property type="project" value="UniProtKB-UniRule"/>
</dbReference>
<dbReference type="GO" id="GO:0051604">
    <property type="term" value="P:protein maturation"/>
    <property type="evidence" value="ECO:0007669"/>
    <property type="project" value="UniProtKB-UniRule"/>
</dbReference>
<gene>
    <name evidence="2 3" type="primary">larC</name>
    <name evidence="3" type="ORF">HXL70_04085</name>
</gene>
<name>A0A930B9T8_9FIRM</name>
<organism evidence="3 4">
    <name type="scientific">Dialister invisus</name>
    <dbReference type="NCBI Taxonomy" id="218538"/>
    <lineage>
        <taxon>Bacteria</taxon>
        <taxon>Bacillati</taxon>
        <taxon>Bacillota</taxon>
        <taxon>Negativicutes</taxon>
        <taxon>Veillonellales</taxon>
        <taxon>Veillonellaceae</taxon>
        <taxon>Dialister</taxon>
    </lineage>
</organism>
<dbReference type="Pfam" id="PF01969">
    <property type="entry name" value="Ni_insertion"/>
    <property type="match status" value="1"/>
</dbReference>
<dbReference type="PANTHER" id="PTHR36566">
    <property type="entry name" value="NICKEL INSERTION PROTEIN-RELATED"/>
    <property type="match status" value="1"/>
</dbReference>
<evidence type="ECO:0000313" key="3">
    <source>
        <dbReference type="EMBL" id="MBF1129208.1"/>
    </source>
</evidence>
<accession>A0A930B9T8</accession>
<dbReference type="Proteomes" id="UP000757890">
    <property type="component" value="Unassembled WGS sequence"/>
</dbReference>
<sequence length="448" mass="49358">MDKKLYLDCGSGISGDMFVAAMIDLGADPNTLQKALDSIPADGFFVEIGRVKKSGIDCCDFHVRLDDDCENHDHDMDYLYGSLAPAAGSGCSCHEEPDREEHHCHCHEEGHDGEAHHCCRQGKDHHHTHRGLAEILPMIDACDMTETAKELARKIFRIIGEAEAKAHGLPLDEVHFHEVGALDSIVDVVAAAVTFDSLHIKEVIVPKLTEGTGTVRCRHGVMPVPVPATVNIVSSYKIPMELTGAKGEYVTPTGAAITAAISTSHQLPPSFVIKKAGLGAGKRIYTERSGILQAFLIQGEENEGRDKVVKLETDIDDCSGEVLGYVMKKLFKAGAKDVHYAPVFMKKNRPAWELTVICKEDKAEELEQIIFTETTTIGIREYPLMRSVLDREEKEVETVYGKASVKQVSLGKMTRAYPEYDTVKKLAKKNKVPFMDVFDAVKEAAKKK</sequence>
<dbReference type="GO" id="GO:0016829">
    <property type="term" value="F:lyase activity"/>
    <property type="evidence" value="ECO:0007669"/>
    <property type="project" value="UniProtKB-UniRule"/>
</dbReference>
<comment type="function">
    <text evidence="2">Involved in the biosynthesis of a nickel-pincer cofactor ((SCS)Ni(II) pincer complex). Binds Ni(2+), and functions in nickel delivery to pyridinium-3,5-bisthiocarboxylic acid mononucleotide (P2TMN), to form the mature cofactor. Is thus probably required for the activation of nickel-pincer cofactor-dependent enzymes.</text>
</comment>
<comment type="catalytic activity">
    <reaction evidence="2">
        <text>Ni(II)-pyridinium-3,5-bisthiocarboxylate mononucleotide = pyridinium-3,5-bisthiocarboxylate mononucleotide + Ni(2+)</text>
        <dbReference type="Rhea" id="RHEA:54784"/>
        <dbReference type="ChEBI" id="CHEBI:49786"/>
        <dbReference type="ChEBI" id="CHEBI:137372"/>
        <dbReference type="ChEBI" id="CHEBI:137373"/>
        <dbReference type="EC" id="4.99.1.12"/>
    </reaction>
</comment>
<dbReference type="Gene3D" id="3.30.70.1380">
    <property type="entry name" value="Transcriptional regulatory protein pf0864 domain like"/>
    <property type="match status" value="1"/>
</dbReference>
<evidence type="ECO:0000256" key="1">
    <source>
        <dbReference type="ARBA" id="ARBA00022596"/>
    </source>
</evidence>
<keyword evidence="2" id="KW-0456">Lyase</keyword>
<dbReference type="InterPro" id="IPR002822">
    <property type="entry name" value="Ni_insertion"/>
</dbReference>
<evidence type="ECO:0000256" key="2">
    <source>
        <dbReference type="HAMAP-Rule" id="MF_01074"/>
    </source>
</evidence>
<dbReference type="EC" id="4.99.1.12" evidence="2"/>
<evidence type="ECO:0000313" key="4">
    <source>
        <dbReference type="Proteomes" id="UP000757890"/>
    </source>
</evidence>
<comment type="similarity">
    <text evidence="2">Belongs to the LarC family.</text>
</comment>
<dbReference type="PANTHER" id="PTHR36566:SF1">
    <property type="entry name" value="PYRIDINIUM-3,5-BISTHIOCARBOXYLIC ACID MONONUCLEOTIDE NICKEL INSERTION PROTEIN"/>
    <property type="match status" value="1"/>
</dbReference>
<dbReference type="EMBL" id="JABZMK010000014">
    <property type="protein sequence ID" value="MBF1129208.1"/>
    <property type="molecule type" value="Genomic_DNA"/>
</dbReference>
<dbReference type="NCBIfam" id="TIGR00299">
    <property type="entry name" value="nickel pincer cofactor biosynthesis protein LarC"/>
    <property type="match status" value="1"/>
</dbReference>
<keyword evidence="1 2" id="KW-0533">Nickel</keyword>
<comment type="caution">
    <text evidence="3">The sequence shown here is derived from an EMBL/GenBank/DDBJ whole genome shotgun (WGS) entry which is preliminary data.</text>
</comment>
<protein>
    <recommendedName>
        <fullName evidence="2">Pyridinium-3,5-bisthiocarboxylic acid mononucleotide nickel insertion protein</fullName>
        <shortName evidence="2">P2TMN nickel insertion protein</shortName>
        <ecNumber evidence="2">4.99.1.12</ecNumber>
    </recommendedName>
    <alternativeName>
        <fullName evidence="2">Nickel-pincer cofactor biosynthesis protein LarC</fullName>
    </alternativeName>
</protein>
<dbReference type="HAMAP" id="MF_01074">
    <property type="entry name" value="LarC"/>
    <property type="match status" value="1"/>
</dbReference>
<dbReference type="AlphaFoldDB" id="A0A930B9T8"/>